<evidence type="ECO:0000313" key="1">
    <source>
        <dbReference type="EMBL" id="MPM80402.1"/>
    </source>
</evidence>
<protein>
    <submittedName>
        <fullName evidence="1">Uncharacterized protein</fullName>
    </submittedName>
</protein>
<comment type="caution">
    <text evidence="1">The sequence shown here is derived from an EMBL/GenBank/DDBJ whole genome shotgun (WGS) entry which is preliminary data.</text>
</comment>
<organism evidence="1">
    <name type="scientific">bioreactor metagenome</name>
    <dbReference type="NCBI Taxonomy" id="1076179"/>
    <lineage>
        <taxon>unclassified sequences</taxon>
        <taxon>metagenomes</taxon>
        <taxon>ecological metagenomes</taxon>
    </lineage>
</organism>
<accession>A0A645CUM0</accession>
<reference evidence="1" key="1">
    <citation type="submission" date="2019-08" db="EMBL/GenBank/DDBJ databases">
        <authorList>
            <person name="Kucharzyk K."/>
            <person name="Murdoch R.W."/>
            <person name="Higgins S."/>
            <person name="Loffler F."/>
        </authorList>
    </citation>
    <scope>NUCLEOTIDE SEQUENCE</scope>
</reference>
<proteinExistence type="predicted"/>
<gene>
    <name evidence="1" type="ORF">SDC9_127449</name>
</gene>
<dbReference type="AlphaFoldDB" id="A0A645CUM0"/>
<name>A0A645CUM0_9ZZZZ</name>
<sequence length="143" mass="16691">MRRHVFRQRFRRKILTPFEPPFPGIAHPVHRDIGARHPRHPVQQPAVGVHILPDESLMRLPQAFFQQIRQTVRQKRRAVGIQRHRLVAVATQIPAVRVKITVARRPARTITKQIFQTPHRPLADSLTVHQLLARLIRSFTLFS</sequence>
<dbReference type="EMBL" id="VSSQ01030030">
    <property type="protein sequence ID" value="MPM80402.1"/>
    <property type="molecule type" value="Genomic_DNA"/>
</dbReference>